<reference evidence="1" key="1">
    <citation type="submission" date="2018-02" db="EMBL/GenBank/DDBJ databases">
        <title>Rhizophora mucronata_Transcriptome.</title>
        <authorList>
            <person name="Meera S.P."/>
            <person name="Sreeshan A."/>
            <person name="Augustine A."/>
        </authorList>
    </citation>
    <scope>NUCLEOTIDE SEQUENCE</scope>
    <source>
        <tissue evidence="1">Leaf</tissue>
    </source>
</reference>
<sequence>MHFLYELMTEVHLFIVLTEQWYTPTPRGSFSDHWAFCEPI</sequence>
<evidence type="ECO:0000313" key="1">
    <source>
        <dbReference type="EMBL" id="MBW95838.1"/>
    </source>
</evidence>
<accession>A0A2P2JQU5</accession>
<dbReference type="AlphaFoldDB" id="A0A2P2JQU5"/>
<name>A0A2P2JQU5_RHIMU</name>
<proteinExistence type="predicted"/>
<organism evidence="1">
    <name type="scientific">Rhizophora mucronata</name>
    <name type="common">Asiatic mangrove</name>
    <dbReference type="NCBI Taxonomy" id="61149"/>
    <lineage>
        <taxon>Eukaryota</taxon>
        <taxon>Viridiplantae</taxon>
        <taxon>Streptophyta</taxon>
        <taxon>Embryophyta</taxon>
        <taxon>Tracheophyta</taxon>
        <taxon>Spermatophyta</taxon>
        <taxon>Magnoliopsida</taxon>
        <taxon>eudicotyledons</taxon>
        <taxon>Gunneridae</taxon>
        <taxon>Pentapetalae</taxon>
        <taxon>rosids</taxon>
        <taxon>fabids</taxon>
        <taxon>Malpighiales</taxon>
        <taxon>Rhizophoraceae</taxon>
        <taxon>Rhizophora</taxon>
    </lineage>
</organism>
<protein>
    <submittedName>
        <fullName evidence="1">Uncharacterized protein</fullName>
    </submittedName>
</protein>
<dbReference type="EMBL" id="GGEC01015355">
    <property type="protein sequence ID" value="MBW95838.1"/>
    <property type="molecule type" value="Transcribed_RNA"/>
</dbReference>